<dbReference type="GO" id="GO:0006426">
    <property type="term" value="P:glycyl-tRNA aminoacylation"/>
    <property type="evidence" value="ECO:0007669"/>
    <property type="project" value="InterPro"/>
</dbReference>
<evidence type="ECO:0000256" key="3">
    <source>
        <dbReference type="ARBA" id="ARBA00022490"/>
    </source>
</evidence>
<dbReference type="EMBL" id="MEVK01000018">
    <property type="protein sequence ID" value="OGC59308.1"/>
    <property type="molecule type" value="Genomic_DNA"/>
</dbReference>
<sequence>MESLENIVSLAKRRGFIYPSSEIYGGFSAVYDYGPYGVELATNIKNHWWKEMVQLTDNIVGLDSAIFMSPKIWEASGHVTGFADPMVEHKETNTRYRVDELLEGAGVPLGQSETPDDLAALFEENFEKLDLPSKQRMDFSEVKSFNLLVKSNLGNTTDDLSDPVYLRGETCQGIYVNYKNILNTNRVKIPFGVAQIGKAFRNEVTTKQWIFRTREFEQMEMQYFVTPKIEMEQFELWKERRLQYYINLGIKLENLRLKPHENLAFYAKAAEDIEYNFPMGFKELEGIHARGNYDLTQHQNASGVDLSYIDPETNERFLPHIVETSTGVGRNFLMHLTESLVEEKTEQGERTVLKLPFVLAPVKVAVFPLMKNKPELVAKAKSIYEDLRKVYMSEWDDNGNVGKRYRRQDEIGTPFCVTIDYDSLEDGTVTVRHRDTMTQERVGSDKLLTYLNHHLQ</sequence>
<keyword evidence="4 10" id="KW-0436">Ligase</keyword>
<proteinExistence type="inferred from homology"/>
<dbReference type="GO" id="GO:0015966">
    <property type="term" value="P:diadenosine tetraphosphate biosynthetic process"/>
    <property type="evidence" value="ECO:0007669"/>
    <property type="project" value="UniProtKB-ARBA"/>
</dbReference>
<dbReference type="GO" id="GO:0004081">
    <property type="term" value="F:bis(5'-nucleosyl)-tetraphosphatase (asymmetrical) activity"/>
    <property type="evidence" value="ECO:0007669"/>
    <property type="project" value="UniProtKB-ARBA"/>
</dbReference>
<dbReference type="NCBIfam" id="TIGR00389">
    <property type="entry name" value="glyS_dimeric"/>
    <property type="match status" value="1"/>
</dbReference>
<reference evidence="10 11" key="1">
    <citation type="journal article" date="2016" name="Nat. Commun.">
        <title>Thousands of microbial genomes shed light on interconnected biogeochemical processes in an aquifer system.</title>
        <authorList>
            <person name="Anantharaman K."/>
            <person name="Brown C.T."/>
            <person name="Hug L.A."/>
            <person name="Sharon I."/>
            <person name="Castelle C.J."/>
            <person name="Probst A.J."/>
            <person name="Thomas B.C."/>
            <person name="Singh A."/>
            <person name="Wilkins M.J."/>
            <person name="Karaoz U."/>
            <person name="Brodie E.L."/>
            <person name="Williams K.H."/>
            <person name="Hubbard S.S."/>
            <person name="Banfield J.F."/>
        </authorList>
    </citation>
    <scope>NUCLEOTIDE SEQUENCE [LARGE SCALE GENOMIC DNA]</scope>
</reference>
<comment type="caution">
    <text evidence="10">The sequence shown here is derived from an EMBL/GenBank/DDBJ whole genome shotgun (WGS) entry which is preliminary data.</text>
</comment>
<dbReference type="InterPro" id="IPR045864">
    <property type="entry name" value="aa-tRNA-synth_II/BPL/LPL"/>
</dbReference>
<dbReference type="Pfam" id="PF00587">
    <property type="entry name" value="tRNA-synt_2b"/>
    <property type="match status" value="1"/>
</dbReference>
<dbReference type="EC" id="6.1.1.14" evidence="2"/>
<dbReference type="InterPro" id="IPR004154">
    <property type="entry name" value="Anticodon-bd"/>
</dbReference>
<gene>
    <name evidence="10" type="ORF">A3A70_02600</name>
</gene>
<evidence type="ECO:0000313" key="11">
    <source>
        <dbReference type="Proteomes" id="UP000178964"/>
    </source>
</evidence>
<dbReference type="Gene3D" id="3.30.930.10">
    <property type="entry name" value="Bira Bifunctional Protein, Domain 2"/>
    <property type="match status" value="1"/>
</dbReference>
<evidence type="ECO:0000256" key="2">
    <source>
        <dbReference type="ARBA" id="ARBA00012829"/>
    </source>
</evidence>
<evidence type="ECO:0000256" key="8">
    <source>
        <dbReference type="ARBA" id="ARBA00023146"/>
    </source>
</evidence>
<dbReference type="InterPro" id="IPR027031">
    <property type="entry name" value="Gly-tRNA_synthase/POLG2"/>
</dbReference>
<keyword evidence="7" id="KW-0648">Protein biosynthesis</keyword>
<dbReference type="InterPro" id="IPR006195">
    <property type="entry name" value="aa-tRNA-synth_II"/>
</dbReference>
<dbReference type="GO" id="GO:0005737">
    <property type="term" value="C:cytoplasm"/>
    <property type="evidence" value="ECO:0007669"/>
    <property type="project" value="InterPro"/>
</dbReference>
<dbReference type="SUPFAM" id="SSF55681">
    <property type="entry name" value="Class II aaRS and biotin synthetases"/>
    <property type="match status" value="1"/>
</dbReference>
<evidence type="ECO:0000256" key="5">
    <source>
        <dbReference type="ARBA" id="ARBA00022741"/>
    </source>
</evidence>
<feature type="domain" description="Aminoacyl-transfer RNA synthetases class-II family profile" evidence="9">
    <location>
        <begin position="6"/>
        <end position="368"/>
    </location>
</feature>
<dbReference type="PANTHER" id="PTHR10745">
    <property type="entry name" value="GLYCYL-TRNA SYNTHETASE/DNA POLYMERASE SUBUNIT GAMMA-2"/>
    <property type="match status" value="1"/>
</dbReference>
<evidence type="ECO:0000313" key="10">
    <source>
        <dbReference type="EMBL" id="OGC59308.1"/>
    </source>
</evidence>
<dbReference type="InterPro" id="IPR002315">
    <property type="entry name" value="tRNA-synt_gly"/>
</dbReference>
<dbReference type="CDD" id="cd00774">
    <property type="entry name" value="GlyRS-like_core"/>
    <property type="match status" value="1"/>
</dbReference>
<dbReference type="CDD" id="cd00858">
    <property type="entry name" value="GlyRS_anticodon"/>
    <property type="match status" value="1"/>
</dbReference>
<dbReference type="STRING" id="1802627.A3A70_02600"/>
<dbReference type="GO" id="GO:0070062">
    <property type="term" value="C:extracellular exosome"/>
    <property type="evidence" value="ECO:0007669"/>
    <property type="project" value="UniProtKB-ARBA"/>
</dbReference>
<dbReference type="PROSITE" id="PS50862">
    <property type="entry name" value="AA_TRNA_LIGASE_II"/>
    <property type="match status" value="1"/>
</dbReference>
<keyword evidence="5" id="KW-0547">Nucleotide-binding</keyword>
<evidence type="ECO:0000259" key="9">
    <source>
        <dbReference type="PROSITE" id="PS50862"/>
    </source>
</evidence>
<dbReference type="PANTHER" id="PTHR10745:SF8">
    <property type="entry name" value="DNA POLYMERASE SUBUNIT GAMMA-2, MITOCHONDRIAL"/>
    <property type="match status" value="1"/>
</dbReference>
<evidence type="ECO:0000256" key="4">
    <source>
        <dbReference type="ARBA" id="ARBA00022598"/>
    </source>
</evidence>
<dbReference type="InterPro" id="IPR036621">
    <property type="entry name" value="Anticodon-bd_dom_sf"/>
</dbReference>
<dbReference type="GO" id="GO:1990742">
    <property type="term" value="C:microvesicle"/>
    <property type="evidence" value="ECO:0007669"/>
    <property type="project" value="UniProtKB-ARBA"/>
</dbReference>
<comment type="similarity">
    <text evidence="1">Belongs to the class-II aminoacyl-tRNA synthetase family.</text>
</comment>
<dbReference type="Pfam" id="PF03129">
    <property type="entry name" value="HGTP_anticodon"/>
    <property type="match status" value="1"/>
</dbReference>
<dbReference type="GO" id="GO:0005524">
    <property type="term" value="F:ATP binding"/>
    <property type="evidence" value="ECO:0007669"/>
    <property type="project" value="UniProtKB-KW"/>
</dbReference>
<evidence type="ECO:0000256" key="6">
    <source>
        <dbReference type="ARBA" id="ARBA00022840"/>
    </source>
</evidence>
<dbReference type="Gene3D" id="3.40.50.800">
    <property type="entry name" value="Anticodon-binding domain"/>
    <property type="match status" value="1"/>
</dbReference>
<dbReference type="NCBIfam" id="NF003211">
    <property type="entry name" value="PRK04173.1"/>
    <property type="match status" value="1"/>
</dbReference>
<dbReference type="Proteomes" id="UP000178964">
    <property type="component" value="Unassembled WGS sequence"/>
</dbReference>
<dbReference type="GO" id="GO:0004820">
    <property type="term" value="F:glycine-tRNA ligase activity"/>
    <property type="evidence" value="ECO:0007669"/>
    <property type="project" value="UniProtKB-EC"/>
</dbReference>
<dbReference type="FunFam" id="3.40.50.800:FF:000002">
    <property type="entry name" value="Glycine--tRNA ligase"/>
    <property type="match status" value="1"/>
</dbReference>
<name>A0A1F4VQP6_UNCKA</name>
<dbReference type="AlphaFoldDB" id="A0A1F4VQP6"/>
<keyword evidence="6" id="KW-0067">ATP-binding</keyword>
<protein>
    <recommendedName>
        <fullName evidence="2">glycine--tRNA ligase</fullName>
        <ecNumber evidence="2">6.1.1.14</ecNumber>
    </recommendedName>
</protein>
<dbReference type="PRINTS" id="PR01043">
    <property type="entry name" value="TRNASYNTHGLY"/>
</dbReference>
<keyword evidence="8" id="KW-0030">Aminoacyl-tRNA synthetase</keyword>
<keyword evidence="3" id="KW-0963">Cytoplasm</keyword>
<evidence type="ECO:0000256" key="7">
    <source>
        <dbReference type="ARBA" id="ARBA00022917"/>
    </source>
</evidence>
<evidence type="ECO:0000256" key="1">
    <source>
        <dbReference type="ARBA" id="ARBA00008226"/>
    </source>
</evidence>
<organism evidence="10 11">
    <name type="scientific">candidate division WWE3 bacterium RIFCSPLOWO2_01_FULL_42_11</name>
    <dbReference type="NCBI Taxonomy" id="1802627"/>
    <lineage>
        <taxon>Bacteria</taxon>
        <taxon>Katanobacteria</taxon>
    </lineage>
</organism>
<dbReference type="InterPro" id="IPR033731">
    <property type="entry name" value="GlyRS-like_core"/>
</dbReference>
<accession>A0A1F4VQP6</accession>
<dbReference type="SUPFAM" id="SSF52954">
    <property type="entry name" value="Class II aaRS ABD-related"/>
    <property type="match status" value="1"/>
</dbReference>
<dbReference type="InterPro" id="IPR002314">
    <property type="entry name" value="aa-tRNA-synt_IIb"/>
</dbReference>